<accession>A0ABY1QP88</accession>
<dbReference type="PANTHER" id="PTHR32347:SF29">
    <property type="entry name" value="UPF0194 MEMBRANE PROTEIN YBHG"/>
    <property type="match status" value="1"/>
</dbReference>
<keyword evidence="7" id="KW-1133">Transmembrane helix</keyword>
<evidence type="ECO:0000259" key="8">
    <source>
        <dbReference type="Pfam" id="PF25881"/>
    </source>
</evidence>
<keyword evidence="7" id="KW-0812">Transmembrane</keyword>
<evidence type="ECO:0000256" key="2">
    <source>
        <dbReference type="ARBA" id="ARBA00010602"/>
    </source>
</evidence>
<evidence type="ECO:0000256" key="3">
    <source>
        <dbReference type="ARBA" id="ARBA00022729"/>
    </source>
</evidence>
<name>A0ABY1QP88_9BACT</name>
<protein>
    <submittedName>
        <fullName evidence="10">HlyD family secretion protein</fullName>
    </submittedName>
</protein>
<comment type="caution">
    <text evidence="10">The sequence shown here is derived from an EMBL/GenBank/DDBJ whole genome shotgun (WGS) entry which is preliminary data.</text>
</comment>
<dbReference type="PANTHER" id="PTHR32347">
    <property type="entry name" value="EFFLUX SYSTEM COMPONENT YKNX-RELATED"/>
    <property type="match status" value="1"/>
</dbReference>
<feature type="transmembrane region" description="Helical" evidence="7">
    <location>
        <begin position="20"/>
        <end position="37"/>
    </location>
</feature>
<dbReference type="Pfam" id="PF25881">
    <property type="entry name" value="HH_YBHG"/>
    <property type="match status" value="1"/>
</dbReference>
<comment type="subcellular location">
    <subcellularLocation>
        <location evidence="1">Periplasm</location>
    </subcellularLocation>
</comment>
<evidence type="ECO:0000256" key="5">
    <source>
        <dbReference type="ARBA" id="ARBA00023054"/>
    </source>
</evidence>
<dbReference type="Gene3D" id="2.40.30.170">
    <property type="match status" value="1"/>
</dbReference>
<evidence type="ECO:0000313" key="11">
    <source>
        <dbReference type="Proteomes" id="UP001158067"/>
    </source>
</evidence>
<keyword evidence="4" id="KW-0574">Periplasm</keyword>
<proteinExistence type="inferred from homology"/>
<dbReference type="Pfam" id="PF25954">
    <property type="entry name" value="Beta-barrel_RND_2"/>
    <property type="match status" value="1"/>
</dbReference>
<dbReference type="SUPFAM" id="SSF111369">
    <property type="entry name" value="HlyD-like secretion proteins"/>
    <property type="match status" value="2"/>
</dbReference>
<evidence type="ECO:0000259" key="9">
    <source>
        <dbReference type="Pfam" id="PF25954"/>
    </source>
</evidence>
<dbReference type="EMBL" id="FXUG01000022">
    <property type="protein sequence ID" value="SMP76926.1"/>
    <property type="molecule type" value="Genomic_DNA"/>
</dbReference>
<sequence>MVPMTTHNPGPENMPKIIRSILFTFVLGAVGTGYWYWRSGQDHEGTSELVLYGNVDVRQVELAINGSERIAELKVEEGDRVTTGQLLAKLNTERLEHAVARAQAIVDAQKQVVARLEAGSRKEEIAKALADVEEAQATAVDKERTIARLRKLLKSNAASQQEVDDALAEYNSIQASIRSLQAVADLVLAGPREEDIAEAKATLKRYEAELAQAEHDLDDASLYAPSVGVIQTRILEVGDMASPLKPVFTMALNDPVWVRAYVSESDLGKIAEGMTATVVTDSFPDKGYPGWIGYISPSAEFTPKPVETSELRTKLVYQVRVFVKNSDNELRLGMPATVKIPLNQTVDEANEVEPDSTSIVTRP</sequence>
<feature type="coiled-coil region" evidence="6">
    <location>
        <begin position="196"/>
        <end position="223"/>
    </location>
</feature>
<keyword evidence="11" id="KW-1185">Reference proteome</keyword>
<dbReference type="Gene3D" id="1.10.287.470">
    <property type="entry name" value="Helix hairpin bin"/>
    <property type="match status" value="1"/>
</dbReference>
<dbReference type="InterPro" id="IPR050465">
    <property type="entry name" value="UPF0194_transport"/>
</dbReference>
<dbReference type="Gene3D" id="2.40.50.100">
    <property type="match status" value="1"/>
</dbReference>
<evidence type="ECO:0000256" key="6">
    <source>
        <dbReference type="SAM" id="Coils"/>
    </source>
</evidence>
<dbReference type="Proteomes" id="UP001158067">
    <property type="component" value="Unassembled WGS sequence"/>
</dbReference>
<keyword evidence="3" id="KW-0732">Signal</keyword>
<dbReference type="InterPro" id="IPR059052">
    <property type="entry name" value="HH_YbhG-like"/>
</dbReference>
<feature type="domain" description="CusB-like beta-barrel" evidence="9">
    <location>
        <begin position="255"/>
        <end position="340"/>
    </location>
</feature>
<reference evidence="10 11" key="1">
    <citation type="submission" date="2017-05" db="EMBL/GenBank/DDBJ databases">
        <authorList>
            <person name="Varghese N."/>
            <person name="Submissions S."/>
        </authorList>
    </citation>
    <scope>NUCLEOTIDE SEQUENCE [LARGE SCALE GENOMIC DNA]</scope>
    <source>
        <strain evidence="10 11">DSM 25457</strain>
    </source>
</reference>
<comment type="similarity">
    <text evidence="2">Belongs to the UPF0194 family.</text>
</comment>
<feature type="coiled-coil region" evidence="6">
    <location>
        <begin position="125"/>
        <end position="169"/>
    </location>
</feature>
<keyword evidence="5 6" id="KW-0175">Coiled coil</keyword>
<gene>
    <name evidence="10" type="ORF">SAMN06265222_12242</name>
</gene>
<evidence type="ECO:0000256" key="4">
    <source>
        <dbReference type="ARBA" id="ARBA00022764"/>
    </source>
</evidence>
<evidence type="ECO:0000313" key="10">
    <source>
        <dbReference type="EMBL" id="SMP76926.1"/>
    </source>
</evidence>
<dbReference type="InterPro" id="IPR058792">
    <property type="entry name" value="Beta-barrel_RND_2"/>
</dbReference>
<evidence type="ECO:0000256" key="1">
    <source>
        <dbReference type="ARBA" id="ARBA00004418"/>
    </source>
</evidence>
<keyword evidence="7" id="KW-0472">Membrane</keyword>
<organism evidence="10 11">
    <name type="scientific">Neorhodopirellula lusitana</name>
    <dbReference type="NCBI Taxonomy" id="445327"/>
    <lineage>
        <taxon>Bacteria</taxon>
        <taxon>Pseudomonadati</taxon>
        <taxon>Planctomycetota</taxon>
        <taxon>Planctomycetia</taxon>
        <taxon>Pirellulales</taxon>
        <taxon>Pirellulaceae</taxon>
        <taxon>Neorhodopirellula</taxon>
    </lineage>
</organism>
<feature type="domain" description="YbhG-like alpha-helical hairpin" evidence="8">
    <location>
        <begin position="96"/>
        <end position="219"/>
    </location>
</feature>
<evidence type="ECO:0000256" key="7">
    <source>
        <dbReference type="SAM" id="Phobius"/>
    </source>
</evidence>